<keyword evidence="6" id="KW-1185">Reference proteome</keyword>
<keyword evidence="3" id="KW-0804">Transcription</keyword>
<name>A0A1R1SA09_9ACTN</name>
<feature type="domain" description="HTH araC/xylS-type" evidence="4">
    <location>
        <begin position="175"/>
        <end position="259"/>
    </location>
</feature>
<keyword evidence="1" id="KW-0805">Transcription regulation</keyword>
<dbReference type="Gene3D" id="1.10.10.60">
    <property type="entry name" value="Homeodomain-like"/>
    <property type="match status" value="1"/>
</dbReference>
<dbReference type="RefSeq" id="WP_158080376.1">
    <property type="nucleotide sequence ID" value="NZ_ASQP01000418.1"/>
</dbReference>
<comment type="caution">
    <text evidence="5">The sequence shown here is derived from an EMBL/GenBank/DDBJ whole genome shotgun (WGS) entry which is preliminary data.</text>
</comment>
<dbReference type="Pfam" id="PF12833">
    <property type="entry name" value="HTH_18"/>
    <property type="match status" value="1"/>
</dbReference>
<dbReference type="SUPFAM" id="SSF46689">
    <property type="entry name" value="Homeodomain-like"/>
    <property type="match status" value="1"/>
</dbReference>
<dbReference type="EMBL" id="ASQP01000418">
    <property type="protein sequence ID" value="OMI35078.1"/>
    <property type="molecule type" value="Genomic_DNA"/>
</dbReference>
<dbReference type="InterPro" id="IPR018060">
    <property type="entry name" value="HTH_AraC"/>
</dbReference>
<reference evidence="5 6" key="1">
    <citation type="submission" date="2013-05" db="EMBL/GenBank/DDBJ databases">
        <title>Genome sequence of Streptomyces sparsogenes DSM 40356.</title>
        <authorList>
            <person name="Coyne S."/>
            <person name="Seebeck F.P."/>
        </authorList>
    </citation>
    <scope>NUCLEOTIDE SEQUENCE [LARGE SCALE GENOMIC DNA]</scope>
    <source>
        <strain evidence="5 6">DSM 40356</strain>
    </source>
</reference>
<dbReference type="InterPro" id="IPR009057">
    <property type="entry name" value="Homeodomain-like_sf"/>
</dbReference>
<dbReference type="AlphaFoldDB" id="A0A1R1SA09"/>
<dbReference type="PROSITE" id="PS00041">
    <property type="entry name" value="HTH_ARAC_FAMILY_1"/>
    <property type="match status" value="1"/>
</dbReference>
<evidence type="ECO:0000259" key="4">
    <source>
        <dbReference type="PROSITE" id="PS01124"/>
    </source>
</evidence>
<dbReference type="InterPro" id="IPR046532">
    <property type="entry name" value="DUF6597"/>
</dbReference>
<accession>A0A1R1SA09</accession>
<dbReference type="PROSITE" id="PS01124">
    <property type="entry name" value="HTH_ARAC_FAMILY_2"/>
    <property type="match status" value="1"/>
</dbReference>
<gene>
    <name evidence="5" type="ORF">SPAR_33176</name>
</gene>
<protein>
    <submittedName>
        <fullName evidence="5">Transcriptional regulator</fullName>
    </submittedName>
</protein>
<organism evidence="5 6">
    <name type="scientific">Streptomyces sparsogenes DSM 40356</name>
    <dbReference type="NCBI Taxonomy" id="1331668"/>
    <lineage>
        <taxon>Bacteria</taxon>
        <taxon>Bacillati</taxon>
        <taxon>Actinomycetota</taxon>
        <taxon>Actinomycetes</taxon>
        <taxon>Kitasatosporales</taxon>
        <taxon>Streptomycetaceae</taxon>
        <taxon>Streptomyces</taxon>
    </lineage>
</organism>
<sequence length="283" mass="30425">MSYELVRRAPCRALRGAVLGYQGFRVVSAAPRRRLELPNGCVDLVFLFDGPIRLTDALDPTRAASMPCLATGPRTTAAVGEHPGRVHGVQVTLTPLAAHTIFDVPMHEVANSWVDPGELLGAGARGLAERLAGSADWGARFRLLDQVLSARLRAGPRGSADVLWAWRRIQATAGRVTVAELAAATGQSRRHLERGFGEQVGLPPKSVAMVARLQSALRLSETGLPLSQVAAMAGYHDHAHFTRCFRTLVGLAPSRFRAARALTRPGEPIDRIDHHITSALLPG</sequence>
<evidence type="ECO:0000313" key="6">
    <source>
        <dbReference type="Proteomes" id="UP000186168"/>
    </source>
</evidence>
<evidence type="ECO:0000256" key="3">
    <source>
        <dbReference type="ARBA" id="ARBA00023163"/>
    </source>
</evidence>
<evidence type="ECO:0000313" key="5">
    <source>
        <dbReference type="EMBL" id="OMI35078.1"/>
    </source>
</evidence>
<dbReference type="PANTHER" id="PTHR46796">
    <property type="entry name" value="HTH-TYPE TRANSCRIPTIONAL ACTIVATOR RHAS-RELATED"/>
    <property type="match status" value="1"/>
</dbReference>
<dbReference type="GO" id="GO:0003700">
    <property type="term" value="F:DNA-binding transcription factor activity"/>
    <property type="evidence" value="ECO:0007669"/>
    <property type="project" value="InterPro"/>
</dbReference>
<dbReference type="GO" id="GO:0043565">
    <property type="term" value="F:sequence-specific DNA binding"/>
    <property type="evidence" value="ECO:0007669"/>
    <property type="project" value="InterPro"/>
</dbReference>
<dbReference type="PANTHER" id="PTHR46796:SF15">
    <property type="entry name" value="BLL1074 PROTEIN"/>
    <property type="match status" value="1"/>
</dbReference>
<dbReference type="Proteomes" id="UP000186168">
    <property type="component" value="Unassembled WGS sequence"/>
</dbReference>
<dbReference type="InterPro" id="IPR018062">
    <property type="entry name" value="HTH_AraC-typ_CS"/>
</dbReference>
<evidence type="ECO:0000256" key="1">
    <source>
        <dbReference type="ARBA" id="ARBA00023015"/>
    </source>
</evidence>
<keyword evidence="2" id="KW-0238">DNA-binding</keyword>
<dbReference type="Pfam" id="PF20240">
    <property type="entry name" value="DUF6597"/>
    <property type="match status" value="1"/>
</dbReference>
<dbReference type="InterPro" id="IPR050204">
    <property type="entry name" value="AraC_XylS_family_regulators"/>
</dbReference>
<proteinExistence type="predicted"/>
<dbReference type="SMART" id="SM00342">
    <property type="entry name" value="HTH_ARAC"/>
    <property type="match status" value="1"/>
</dbReference>
<evidence type="ECO:0000256" key="2">
    <source>
        <dbReference type="ARBA" id="ARBA00023125"/>
    </source>
</evidence>